<dbReference type="Proteomes" id="UP000636811">
    <property type="component" value="Unassembled WGS sequence"/>
</dbReference>
<comment type="caution">
    <text evidence="1">The sequence shown here is derived from an EMBL/GenBank/DDBJ whole genome shotgun (WGS) entry which is preliminary data.</text>
</comment>
<evidence type="ECO:0000313" key="1">
    <source>
        <dbReference type="EMBL" id="MBF7978631.1"/>
    </source>
</evidence>
<dbReference type="RefSeq" id="WP_195813162.1">
    <property type="nucleotide sequence ID" value="NZ_JADOBI010000002.1"/>
</dbReference>
<reference evidence="1 2" key="1">
    <citation type="submission" date="2020-11" db="EMBL/GenBank/DDBJ databases">
        <title>Taxonomic investigation of Rahnella strains.</title>
        <authorList>
            <person name="Lee S.D."/>
        </authorList>
    </citation>
    <scope>NUCLEOTIDE SEQUENCE [LARGE SCALE GENOMIC DNA]</scope>
    <source>
        <strain evidence="1 2">SAP-17</strain>
    </source>
</reference>
<evidence type="ECO:0008006" key="3">
    <source>
        <dbReference type="Google" id="ProtNLM"/>
    </source>
</evidence>
<gene>
    <name evidence="1" type="ORF">IV433_04315</name>
</gene>
<keyword evidence="2" id="KW-1185">Reference proteome</keyword>
<organism evidence="1 2">
    <name type="scientific">Rahnella laticis</name>
    <dbReference type="NCBI Taxonomy" id="2787622"/>
    <lineage>
        <taxon>Bacteria</taxon>
        <taxon>Pseudomonadati</taxon>
        <taxon>Pseudomonadota</taxon>
        <taxon>Gammaproteobacteria</taxon>
        <taxon>Enterobacterales</taxon>
        <taxon>Yersiniaceae</taxon>
        <taxon>Rahnella</taxon>
    </lineage>
</organism>
<accession>A0ABS0E0Q0</accession>
<dbReference type="EMBL" id="JADOBI010000002">
    <property type="protein sequence ID" value="MBF7978631.1"/>
    <property type="molecule type" value="Genomic_DNA"/>
</dbReference>
<name>A0ABS0E0Q0_9GAMM</name>
<protein>
    <recommendedName>
        <fullName evidence="3">Terminase small subunit</fullName>
    </recommendedName>
</protein>
<proteinExistence type="predicted"/>
<evidence type="ECO:0000313" key="2">
    <source>
        <dbReference type="Proteomes" id="UP000636811"/>
    </source>
</evidence>
<sequence length="189" mass="21014">MTTMTQIEYAKHAGVDRKTIGRWVKAGKYVVLDGSLIDVEATDKALVMLRDGKDPRTKNAAKNKPAKADIGLKDDSATDEAVKQIMLATGAEMSREEASRVKENYLALLTKLEFEKEDGQLVELSVAEAVLFTAFRQQRDAWMNWPSRVAPLMAADLDVPADRMTEVLIEHVHKHISGLGDPEFNTDET</sequence>